<dbReference type="Gene3D" id="3.30.420.40">
    <property type="match status" value="2"/>
</dbReference>
<sequence>MSDTIRLGIDLGGTKTEIIALDTHGNTLLRQRSSTQRQHYHSIVTQLTAMVQEACKQLQIERYSLGIGIPGAMSPATGKVKNANTTCLIGQDLLADLRSTLAPVVPLRIANDADCFALSEARDGAGKGFDAVFGVILGTGCGGGWVINGALLNGPNAISGEWGHNPMPWQQADEPSLPCYCGKQGCIETFLSGPGLQLHGQHRYQQQHSAEHWHQLAQQGDEAAQGLMQRYQHNLARALASVINLMDPPVIVLGGGMSNIESLYSAVPALWPDYVFSDQVTTQLRRAQHGDSSGVRGAAWLGAGSR</sequence>
<dbReference type="GO" id="GO:0004396">
    <property type="term" value="F:hexokinase activity"/>
    <property type="evidence" value="ECO:0007669"/>
    <property type="project" value="TreeGrafter"/>
</dbReference>
<name>A0A222FK51_9GAMM</name>
<keyword evidence="2" id="KW-1185">Reference proteome</keyword>
<dbReference type="AlphaFoldDB" id="A0A222FK51"/>
<gene>
    <name evidence="1" type="ORF">CHH28_09800</name>
</gene>
<dbReference type="Proteomes" id="UP000202440">
    <property type="component" value="Chromosome"/>
</dbReference>
<dbReference type="KEGG" id="bsan:CHH28_09800"/>
<evidence type="ECO:0000313" key="2">
    <source>
        <dbReference type="Proteomes" id="UP000202440"/>
    </source>
</evidence>
<dbReference type="RefSeq" id="WP_094060142.1">
    <property type="nucleotide sequence ID" value="NZ_CP022530.1"/>
</dbReference>
<dbReference type="OrthoDB" id="9810372at2"/>
<evidence type="ECO:0000313" key="1">
    <source>
        <dbReference type="EMBL" id="ASP38956.1"/>
    </source>
</evidence>
<dbReference type="PANTHER" id="PTHR18964">
    <property type="entry name" value="ROK (REPRESSOR, ORF, KINASE) FAMILY"/>
    <property type="match status" value="1"/>
</dbReference>
<accession>A0A222FK51</accession>
<dbReference type="PANTHER" id="PTHR18964:SF174">
    <property type="entry name" value="D-ALLOSE KINASE-RELATED"/>
    <property type="match status" value="1"/>
</dbReference>
<dbReference type="Pfam" id="PF00480">
    <property type="entry name" value="ROK"/>
    <property type="match status" value="1"/>
</dbReference>
<dbReference type="InterPro" id="IPR043129">
    <property type="entry name" value="ATPase_NBD"/>
</dbReference>
<protein>
    <submittedName>
        <fullName evidence="1">Transcriptional regulator</fullName>
    </submittedName>
</protein>
<dbReference type="EMBL" id="CP022530">
    <property type="protein sequence ID" value="ASP38956.1"/>
    <property type="molecule type" value="Genomic_DNA"/>
</dbReference>
<proteinExistence type="predicted"/>
<dbReference type="CDD" id="cd24066">
    <property type="entry name" value="ASKHA_NBD_ROK_EcFRK-like"/>
    <property type="match status" value="1"/>
</dbReference>
<organism evidence="1 2">
    <name type="scientific">Bacterioplanes sanyensis</name>
    <dbReference type="NCBI Taxonomy" id="1249553"/>
    <lineage>
        <taxon>Bacteria</taxon>
        <taxon>Pseudomonadati</taxon>
        <taxon>Pseudomonadota</taxon>
        <taxon>Gammaproteobacteria</taxon>
        <taxon>Oceanospirillales</taxon>
        <taxon>Oceanospirillaceae</taxon>
        <taxon>Bacterioplanes</taxon>
    </lineage>
</organism>
<dbReference type="SUPFAM" id="SSF53067">
    <property type="entry name" value="Actin-like ATPase domain"/>
    <property type="match status" value="1"/>
</dbReference>
<dbReference type="InterPro" id="IPR000600">
    <property type="entry name" value="ROK"/>
</dbReference>
<reference evidence="1 2" key="1">
    <citation type="submission" date="2017-07" db="EMBL/GenBank/DDBJ databases">
        <title>Annotated genome sequence of Bacterioplanes sanyensis isolated from Red Sea.</title>
        <authorList>
            <person name="Rehman Z.U."/>
        </authorList>
    </citation>
    <scope>NUCLEOTIDE SEQUENCE [LARGE SCALE GENOMIC DNA]</scope>
    <source>
        <strain evidence="1 2">NV9</strain>
    </source>
</reference>